<dbReference type="EMBL" id="MU274936">
    <property type="protein sequence ID" value="KAI0084961.1"/>
    <property type="molecule type" value="Genomic_DNA"/>
</dbReference>
<proteinExistence type="predicted"/>
<gene>
    <name evidence="1" type="ORF">BDY19DRAFT_997199</name>
</gene>
<name>A0ACB8TSK2_9APHY</name>
<organism evidence="1 2">
    <name type="scientific">Irpex rosettiformis</name>
    <dbReference type="NCBI Taxonomy" id="378272"/>
    <lineage>
        <taxon>Eukaryota</taxon>
        <taxon>Fungi</taxon>
        <taxon>Dikarya</taxon>
        <taxon>Basidiomycota</taxon>
        <taxon>Agaricomycotina</taxon>
        <taxon>Agaricomycetes</taxon>
        <taxon>Polyporales</taxon>
        <taxon>Irpicaceae</taxon>
        <taxon>Irpex</taxon>
    </lineage>
</organism>
<protein>
    <submittedName>
        <fullName evidence="1">Uncharacterized protein</fullName>
    </submittedName>
</protein>
<reference evidence="1" key="1">
    <citation type="journal article" date="2021" name="Environ. Microbiol.">
        <title>Gene family expansions and transcriptome signatures uncover fungal adaptations to wood decay.</title>
        <authorList>
            <person name="Hage H."/>
            <person name="Miyauchi S."/>
            <person name="Viragh M."/>
            <person name="Drula E."/>
            <person name="Min B."/>
            <person name="Chaduli D."/>
            <person name="Navarro D."/>
            <person name="Favel A."/>
            <person name="Norest M."/>
            <person name="Lesage-Meessen L."/>
            <person name="Balint B."/>
            <person name="Merenyi Z."/>
            <person name="de Eugenio L."/>
            <person name="Morin E."/>
            <person name="Martinez A.T."/>
            <person name="Baldrian P."/>
            <person name="Stursova M."/>
            <person name="Martinez M.J."/>
            <person name="Novotny C."/>
            <person name="Magnuson J.K."/>
            <person name="Spatafora J.W."/>
            <person name="Maurice S."/>
            <person name="Pangilinan J."/>
            <person name="Andreopoulos W."/>
            <person name="LaButti K."/>
            <person name="Hundley H."/>
            <person name="Na H."/>
            <person name="Kuo A."/>
            <person name="Barry K."/>
            <person name="Lipzen A."/>
            <person name="Henrissat B."/>
            <person name="Riley R."/>
            <person name="Ahrendt S."/>
            <person name="Nagy L.G."/>
            <person name="Grigoriev I.V."/>
            <person name="Martin F."/>
            <person name="Rosso M.N."/>
        </authorList>
    </citation>
    <scope>NUCLEOTIDE SEQUENCE</scope>
    <source>
        <strain evidence="1">CBS 384.51</strain>
    </source>
</reference>
<keyword evidence="2" id="KW-1185">Reference proteome</keyword>
<sequence>MTQSSRNSQEHWQRPVFIAGSGPIGATFARLLTRHGYNVVMAEIGDQYVSNLRVDASQYLTTLITRA</sequence>
<accession>A0ACB8TSK2</accession>
<comment type="caution">
    <text evidence="1">The sequence shown here is derived from an EMBL/GenBank/DDBJ whole genome shotgun (WGS) entry which is preliminary data.</text>
</comment>
<evidence type="ECO:0000313" key="2">
    <source>
        <dbReference type="Proteomes" id="UP001055072"/>
    </source>
</evidence>
<evidence type="ECO:0000313" key="1">
    <source>
        <dbReference type="EMBL" id="KAI0084961.1"/>
    </source>
</evidence>
<dbReference type="Proteomes" id="UP001055072">
    <property type="component" value="Unassembled WGS sequence"/>
</dbReference>